<reference evidence="2" key="1">
    <citation type="journal article" date="2019" name="Int. J. Syst. Evol. Microbiol.">
        <title>The Global Catalogue of Microorganisms (GCM) 10K type strain sequencing project: providing services to taxonomists for standard genome sequencing and annotation.</title>
        <authorList>
            <consortium name="The Broad Institute Genomics Platform"/>
            <consortium name="The Broad Institute Genome Sequencing Center for Infectious Disease"/>
            <person name="Wu L."/>
            <person name="Ma J."/>
        </authorList>
    </citation>
    <scope>NUCLEOTIDE SEQUENCE [LARGE SCALE GENOMIC DNA]</scope>
    <source>
        <strain evidence="2">CCUG 66188</strain>
    </source>
</reference>
<evidence type="ECO:0000313" key="2">
    <source>
        <dbReference type="Proteomes" id="UP001596023"/>
    </source>
</evidence>
<keyword evidence="2" id="KW-1185">Reference proteome</keyword>
<evidence type="ECO:0000313" key="1">
    <source>
        <dbReference type="EMBL" id="MFC4673465.1"/>
    </source>
</evidence>
<dbReference type="RefSeq" id="WP_379994766.1">
    <property type="nucleotide sequence ID" value="NZ_JBHSGN010000057.1"/>
</dbReference>
<sequence>MKKVTTYGLSDLTHGKCTCCGETSSEIVIGEGMCADCVQMIDFEMMLMMEDRDEIQKT</sequence>
<accession>A0ABV9KTC5</accession>
<organism evidence="1 2">
    <name type="scientific">Dysgonomonas termitidis</name>
    <dbReference type="NCBI Taxonomy" id="1516126"/>
    <lineage>
        <taxon>Bacteria</taxon>
        <taxon>Pseudomonadati</taxon>
        <taxon>Bacteroidota</taxon>
        <taxon>Bacteroidia</taxon>
        <taxon>Bacteroidales</taxon>
        <taxon>Dysgonomonadaceae</taxon>
        <taxon>Dysgonomonas</taxon>
    </lineage>
</organism>
<dbReference type="EMBL" id="JBHSGN010000057">
    <property type="protein sequence ID" value="MFC4673465.1"/>
    <property type="molecule type" value="Genomic_DNA"/>
</dbReference>
<dbReference type="Proteomes" id="UP001596023">
    <property type="component" value="Unassembled WGS sequence"/>
</dbReference>
<comment type="caution">
    <text evidence="1">The sequence shown here is derived from an EMBL/GenBank/DDBJ whole genome shotgun (WGS) entry which is preliminary data.</text>
</comment>
<gene>
    <name evidence="1" type="ORF">ACFO6W_07160</name>
</gene>
<name>A0ABV9KTC5_9BACT</name>
<protein>
    <submittedName>
        <fullName evidence="1">Uncharacterized protein</fullName>
    </submittedName>
</protein>
<proteinExistence type="predicted"/>